<sequence length="196" mass="22067">MPWLNKPQGVLSSSPRALNCEYQYYYTSCRVKETKSVGPLKQFPRANQLGKKVKRVAFSDRIDVNEISPTGSLYSSAANGIWWSQEDYSKMLLITKLARDNDRSSEVCMVGLEACSGSEYQKRKERKIRVISAVLTAQKNQKLEGITDPVYIAALSRSFTSASVEEAYLRASDGTAIELLRVEENITDQDLVEIRI</sequence>
<name>A0AAD2FZZ1_9STRA</name>
<organism evidence="1 2">
    <name type="scientific">Cylindrotheca closterium</name>
    <dbReference type="NCBI Taxonomy" id="2856"/>
    <lineage>
        <taxon>Eukaryota</taxon>
        <taxon>Sar</taxon>
        <taxon>Stramenopiles</taxon>
        <taxon>Ochrophyta</taxon>
        <taxon>Bacillariophyta</taxon>
        <taxon>Bacillariophyceae</taxon>
        <taxon>Bacillariophycidae</taxon>
        <taxon>Bacillariales</taxon>
        <taxon>Bacillariaceae</taxon>
        <taxon>Cylindrotheca</taxon>
    </lineage>
</organism>
<accession>A0AAD2FZZ1</accession>
<keyword evidence="2" id="KW-1185">Reference proteome</keyword>
<comment type="caution">
    <text evidence="1">The sequence shown here is derived from an EMBL/GenBank/DDBJ whole genome shotgun (WGS) entry which is preliminary data.</text>
</comment>
<dbReference type="EMBL" id="CAKOGP040001980">
    <property type="protein sequence ID" value="CAJ1958616.1"/>
    <property type="molecule type" value="Genomic_DNA"/>
</dbReference>
<proteinExistence type="predicted"/>
<gene>
    <name evidence="1" type="ORF">CYCCA115_LOCUS17265</name>
</gene>
<dbReference type="AlphaFoldDB" id="A0AAD2FZZ1"/>
<protein>
    <submittedName>
        <fullName evidence="1">Uncharacterized protein</fullName>
    </submittedName>
</protein>
<dbReference type="Proteomes" id="UP001295423">
    <property type="component" value="Unassembled WGS sequence"/>
</dbReference>
<evidence type="ECO:0000313" key="2">
    <source>
        <dbReference type="Proteomes" id="UP001295423"/>
    </source>
</evidence>
<reference evidence="1" key="1">
    <citation type="submission" date="2023-08" db="EMBL/GenBank/DDBJ databases">
        <authorList>
            <person name="Audoor S."/>
            <person name="Bilcke G."/>
        </authorList>
    </citation>
    <scope>NUCLEOTIDE SEQUENCE</scope>
</reference>
<evidence type="ECO:0000313" key="1">
    <source>
        <dbReference type="EMBL" id="CAJ1958616.1"/>
    </source>
</evidence>